<keyword evidence="2" id="KW-0472">Membrane</keyword>
<evidence type="ECO:0000256" key="2">
    <source>
        <dbReference type="SAM" id="Phobius"/>
    </source>
</evidence>
<evidence type="ECO:0000256" key="1">
    <source>
        <dbReference type="SAM" id="MobiDB-lite"/>
    </source>
</evidence>
<evidence type="ECO:0000313" key="3">
    <source>
        <dbReference type="EMBL" id="GIM11962.1"/>
    </source>
</evidence>
<feature type="transmembrane region" description="Helical" evidence="2">
    <location>
        <begin position="103"/>
        <end position="122"/>
    </location>
</feature>
<proteinExistence type="predicted"/>
<dbReference type="AlphaFoldDB" id="A0A8J4LWA2"/>
<gene>
    <name evidence="3" type="ORF">Vretimale_15401</name>
</gene>
<reference evidence="3" key="1">
    <citation type="journal article" date="2021" name="Proc. Natl. Acad. Sci. U.S.A.">
        <title>Three genomes in the algal genus Volvox reveal the fate of a haploid sex-determining region after a transition to homothallism.</title>
        <authorList>
            <person name="Yamamoto K."/>
            <person name="Hamaji T."/>
            <person name="Kawai-Toyooka H."/>
            <person name="Matsuzaki R."/>
            <person name="Takahashi F."/>
            <person name="Nishimura Y."/>
            <person name="Kawachi M."/>
            <person name="Noguchi H."/>
            <person name="Minakuchi Y."/>
            <person name="Umen J.G."/>
            <person name="Toyoda A."/>
            <person name="Nozaki H."/>
        </authorList>
    </citation>
    <scope>NUCLEOTIDE SEQUENCE</scope>
    <source>
        <strain evidence="3">NIES-3785</strain>
    </source>
</reference>
<keyword evidence="2" id="KW-0812">Transmembrane</keyword>
<protein>
    <submittedName>
        <fullName evidence="3">Uncharacterized protein</fullName>
    </submittedName>
</protein>
<sequence>ATRGRCTIAGTSDSAWKSLRTETMRRAGNVPSSNPRATDCGSVTRNINRLGIASTAWVPTAAAMAAAASPPPRKLSAAVGRNNVASPHSPSSVSRPPTDPLPLAPLAFVTTVALLVGRWFGWKRSRRQGPMRPPTNPSVIPARPVSLLSAAASVNIDAAEADAAFAIPLPPPATKA</sequence>
<accession>A0A8J4LWA2</accession>
<keyword evidence="2" id="KW-1133">Transmembrane helix</keyword>
<name>A0A8J4LWA2_9CHLO</name>
<feature type="non-terminal residue" evidence="3">
    <location>
        <position position="1"/>
    </location>
</feature>
<feature type="region of interest" description="Disordered" evidence="1">
    <location>
        <begin position="72"/>
        <end position="98"/>
    </location>
</feature>
<feature type="compositionally biased region" description="Low complexity" evidence="1">
    <location>
        <begin position="86"/>
        <end position="96"/>
    </location>
</feature>
<evidence type="ECO:0000313" key="4">
    <source>
        <dbReference type="Proteomes" id="UP000722791"/>
    </source>
</evidence>
<dbReference type="Proteomes" id="UP000722791">
    <property type="component" value="Unassembled WGS sequence"/>
</dbReference>
<organism evidence="3 4">
    <name type="scientific">Volvox reticuliferus</name>
    <dbReference type="NCBI Taxonomy" id="1737510"/>
    <lineage>
        <taxon>Eukaryota</taxon>
        <taxon>Viridiplantae</taxon>
        <taxon>Chlorophyta</taxon>
        <taxon>core chlorophytes</taxon>
        <taxon>Chlorophyceae</taxon>
        <taxon>CS clade</taxon>
        <taxon>Chlamydomonadales</taxon>
        <taxon>Volvocaceae</taxon>
        <taxon>Volvox</taxon>
    </lineage>
</organism>
<dbReference type="EMBL" id="BNCQ01000041">
    <property type="protein sequence ID" value="GIM11962.1"/>
    <property type="molecule type" value="Genomic_DNA"/>
</dbReference>
<comment type="caution">
    <text evidence="3">The sequence shown here is derived from an EMBL/GenBank/DDBJ whole genome shotgun (WGS) entry which is preliminary data.</text>
</comment>